<gene>
    <name evidence="1" type="ORF">BDR25DRAFT_377520</name>
</gene>
<evidence type="ECO:0000313" key="2">
    <source>
        <dbReference type="Proteomes" id="UP000799755"/>
    </source>
</evidence>
<reference evidence="1" key="1">
    <citation type="journal article" date="2020" name="Stud. Mycol.">
        <title>101 Dothideomycetes genomes: a test case for predicting lifestyles and emergence of pathogens.</title>
        <authorList>
            <person name="Haridas S."/>
            <person name="Albert R."/>
            <person name="Binder M."/>
            <person name="Bloem J."/>
            <person name="Labutti K."/>
            <person name="Salamov A."/>
            <person name="Andreopoulos B."/>
            <person name="Baker S."/>
            <person name="Barry K."/>
            <person name="Bills G."/>
            <person name="Bluhm B."/>
            <person name="Cannon C."/>
            <person name="Castanera R."/>
            <person name="Culley D."/>
            <person name="Daum C."/>
            <person name="Ezra D."/>
            <person name="Gonzalez J."/>
            <person name="Henrissat B."/>
            <person name="Kuo A."/>
            <person name="Liang C."/>
            <person name="Lipzen A."/>
            <person name="Lutzoni F."/>
            <person name="Magnuson J."/>
            <person name="Mondo S."/>
            <person name="Nolan M."/>
            <person name="Ohm R."/>
            <person name="Pangilinan J."/>
            <person name="Park H.-J."/>
            <person name="Ramirez L."/>
            <person name="Alfaro M."/>
            <person name="Sun H."/>
            <person name="Tritt A."/>
            <person name="Yoshinaga Y."/>
            <person name="Zwiers L.-H."/>
            <person name="Turgeon B."/>
            <person name="Goodwin S."/>
            <person name="Spatafora J."/>
            <person name="Crous P."/>
            <person name="Grigoriev I."/>
        </authorList>
    </citation>
    <scope>NUCLEOTIDE SEQUENCE</scope>
    <source>
        <strain evidence="1">ATCC 200398</strain>
    </source>
</reference>
<protein>
    <submittedName>
        <fullName evidence="1">Uncharacterized protein</fullName>
    </submittedName>
</protein>
<organism evidence="1 2">
    <name type="scientific">Lindgomyces ingoldianus</name>
    <dbReference type="NCBI Taxonomy" id="673940"/>
    <lineage>
        <taxon>Eukaryota</taxon>
        <taxon>Fungi</taxon>
        <taxon>Dikarya</taxon>
        <taxon>Ascomycota</taxon>
        <taxon>Pezizomycotina</taxon>
        <taxon>Dothideomycetes</taxon>
        <taxon>Pleosporomycetidae</taxon>
        <taxon>Pleosporales</taxon>
        <taxon>Lindgomycetaceae</taxon>
        <taxon>Lindgomyces</taxon>
    </lineage>
</organism>
<dbReference type="EMBL" id="MU003525">
    <property type="protein sequence ID" value="KAF2466392.1"/>
    <property type="molecule type" value="Genomic_DNA"/>
</dbReference>
<comment type="caution">
    <text evidence="1">The sequence shown here is derived from an EMBL/GenBank/DDBJ whole genome shotgun (WGS) entry which is preliminary data.</text>
</comment>
<sequence length="307" mass="33258">MESTTSSGKIWTSFPASQAEGNNCSVGFAPHPQTNPPFTYAFHATEDLACRHANPAERHIGTALQQQSLYSGNGGSAIDNFLLFNEISMGYSKLDEFSNFHQSPNVPVSTGWLNLTKRRTNPGDVGSFANFHNGEQTTDLYFANHASSSTSTSHFDPPFGYDNHFAGNLGGVRWQMDAYPTALSTSTTIDEGQPMSDTPILQPDTTASLSQIARTPLRPIPAGISKRRQKGGVPCPKGCGTTLSRRHDIGRHLAQKHTEATLRCPVDGCIKLFSRPDKRSDHLKKGHKLGAKDIAMLSAANLGGEKM</sequence>
<proteinExistence type="predicted"/>
<dbReference type="Proteomes" id="UP000799755">
    <property type="component" value="Unassembled WGS sequence"/>
</dbReference>
<evidence type="ECO:0000313" key="1">
    <source>
        <dbReference type="EMBL" id="KAF2466392.1"/>
    </source>
</evidence>
<keyword evidence="2" id="KW-1185">Reference proteome</keyword>
<name>A0ACB6QJ91_9PLEO</name>
<accession>A0ACB6QJ91</accession>